<comment type="cofactor">
    <cofactor evidence="1">
        <name>FAD</name>
        <dbReference type="ChEBI" id="CHEBI:57692"/>
    </cofactor>
</comment>
<evidence type="ECO:0000256" key="2">
    <source>
        <dbReference type="ARBA" id="ARBA00005466"/>
    </source>
</evidence>
<dbReference type="PROSITE" id="PS51387">
    <property type="entry name" value="FAD_PCMH"/>
    <property type="match status" value="1"/>
</dbReference>
<keyword evidence="5" id="KW-0560">Oxidoreductase</keyword>
<dbReference type="OrthoDB" id="415825at2759"/>
<evidence type="ECO:0000256" key="4">
    <source>
        <dbReference type="ARBA" id="ARBA00022827"/>
    </source>
</evidence>
<dbReference type="EMBL" id="KN837329">
    <property type="protein sequence ID" value="KIJ27626.1"/>
    <property type="molecule type" value="Genomic_DNA"/>
</dbReference>
<dbReference type="SUPFAM" id="SSF56176">
    <property type="entry name" value="FAD-binding/transporter-associated domain-like"/>
    <property type="match status" value="1"/>
</dbReference>
<sequence>MDAFIQKLKSEKILVYKPGETEYERSVATANLLYRFARPGCVVQPERNSQVQTIVREAKSRKISITIKNGGHSYAGFSIADDGISLDLTKMRRVDLNVPSMTVTLQGGAQWGNAYRKLVDGRFDGYIINGGRCPTVGVSGFTLGGGLSPFTRSFGMGCDTLTEATIITADGNEVTVKKTDDPKSDKGKLFWALCGAGGGNFGVVIQLKLSVQKLQNPNGNVVAGVYTWDPKALSTNDLLATMNRFYTTNWPNQLTIDSSWVCDLQGSPGRDLAVRFIVYFDGNKNEFDGLIDKNITQRDLAKQLKRRSMEEKSTRFLHETLVAQWSDETVRAFPSNPSNSLYSSFVFKNDKDRIENVTSIIQREMAAFKRLFTGEQCLLQVTWIHGGGEASKKKRSASAFRWRDGVYHAYIWIRWQEKFLERDMRGFLQTFKDKLRPFSMMGRASFINFPDATLAVNTHERVYYGNNRQELQRIKKIWDKDNFFKWSHGVRLPQPKNTSSQSSAPVTSRMMRMEVSQAVAVRIAASDGQDFEGASEQMDEQDLTDNMARDQWERFTMPAENNFVGGLQGLNSLGF</sequence>
<accession>A0A0C9UQD7</accession>
<keyword evidence="4" id="KW-0274">FAD</keyword>
<evidence type="ECO:0000256" key="3">
    <source>
        <dbReference type="ARBA" id="ARBA00022630"/>
    </source>
</evidence>
<evidence type="ECO:0000259" key="6">
    <source>
        <dbReference type="PROSITE" id="PS51387"/>
    </source>
</evidence>
<dbReference type="HOGENOM" id="CLU_018354_10_2_1"/>
<dbReference type="Gene3D" id="3.30.465.10">
    <property type="match status" value="1"/>
</dbReference>
<reference evidence="7 8" key="1">
    <citation type="submission" date="2014-06" db="EMBL/GenBank/DDBJ databases">
        <title>Evolutionary Origins and Diversification of the Mycorrhizal Mutualists.</title>
        <authorList>
            <consortium name="DOE Joint Genome Institute"/>
            <consortium name="Mycorrhizal Genomics Consortium"/>
            <person name="Kohler A."/>
            <person name="Kuo A."/>
            <person name="Nagy L.G."/>
            <person name="Floudas D."/>
            <person name="Copeland A."/>
            <person name="Barry K.W."/>
            <person name="Cichocki N."/>
            <person name="Veneault-Fourrey C."/>
            <person name="LaButti K."/>
            <person name="Lindquist E.A."/>
            <person name="Lipzen A."/>
            <person name="Lundell T."/>
            <person name="Morin E."/>
            <person name="Murat C."/>
            <person name="Riley R."/>
            <person name="Ohm R."/>
            <person name="Sun H."/>
            <person name="Tunlid A."/>
            <person name="Henrissat B."/>
            <person name="Grigoriev I.V."/>
            <person name="Hibbett D.S."/>
            <person name="Martin F."/>
        </authorList>
    </citation>
    <scope>NUCLEOTIDE SEQUENCE [LARGE SCALE GENOMIC DNA]</scope>
    <source>
        <strain evidence="7 8">SS14</strain>
    </source>
</reference>
<dbReference type="Pfam" id="PF01565">
    <property type="entry name" value="FAD_binding_4"/>
    <property type="match status" value="1"/>
</dbReference>
<dbReference type="InterPro" id="IPR050416">
    <property type="entry name" value="FAD-linked_Oxidoreductase"/>
</dbReference>
<evidence type="ECO:0000313" key="8">
    <source>
        <dbReference type="Proteomes" id="UP000054279"/>
    </source>
</evidence>
<dbReference type="InterPro" id="IPR016166">
    <property type="entry name" value="FAD-bd_PCMH"/>
</dbReference>
<organism evidence="7 8">
    <name type="scientific">Sphaerobolus stellatus (strain SS14)</name>
    <dbReference type="NCBI Taxonomy" id="990650"/>
    <lineage>
        <taxon>Eukaryota</taxon>
        <taxon>Fungi</taxon>
        <taxon>Dikarya</taxon>
        <taxon>Basidiomycota</taxon>
        <taxon>Agaricomycotina</taxon>
        <taxon>Agaricomycetes</taxon>
        <taxon>Phallomycetidae</taxon>
        <taxon>Geastrales</taxon>
        <taxon>Sphaerobolaceae</taxon>
        <taxon>Sphaerobolus</taxon>
    </lineage>
</organism>
<dbReference type="Proteomes" id="UP000054279">
    <property type="component" value="Unassembled WGS sequence"/>
</dbReference>
<keyword evidence="8" id="KW-1185">Reference proteome</keyword>
<dbReference type="AlphaFoldDB" id="A0A0C9UQD7"/>
<dbReference type="PANTHER" id="PTHR42973:SF39">
    <property type="entry name" value="FAD-BINDING PCMH-TYPE DOMAIN-CONTAINING PROTEIN"/>
    <property type="match status" value="1"/>
</dbReference>
<dbReference type="PANTHER" id="PTHR42973">
    <property type="entry name" value="BINDING OXIDOREDUCTASE, PUTATIVE (AFU_ORTHOLOGUE AFUA_1G17690)-RELATED"/>
    <property type="match status" value="1"/>
</dbReference>
<comment type="similarity">
    <text evidence="2">Belongs to the oxygen-dependent FAD-linked oxidoreductase family.</text>
</comment>
<keyword evidence="3" id="KW-0285">Flavoprotein</keyword>
<dbReference type="GO" id="GO:0016491">
    <property type="term" value="F:oxidoreductase activity"/>
    <property type="evidence" value="ECO:0007669"/>
    <property type="project" value="UniProtKB-KW"/>
</dbReference>
<proteinExistence type="inferred from homology"/>
<dbReference type="InterPro" id="IPR036318">
    <property type="entry name" value="FAD-bd_PCMH-like_sf"/>
</dbReference>
<evidence type="ECO:0000256" key="5">
    <source>
        <dbReference type="ARBA" id="ARBA00023002"/>
    </source>
</evidence>
<dbReference type="GO" id="GO:0071949">
    <property type="term" value="F:FAD binding"/>
    <property type="evidence" value="ECO:0007669"/>
    <property type="project" value="InterPro"/>
</dbReference>
<dbReference type="InterPro" id="IPR006094">
    <property type="entry name" value="Oxid_FAD_bind_N"/>
</dbReference>
<feature type="domain" description="FAD-binding PCMH-type" evidence="6">
    <location>
        <begin position="35"/>
        <end position="214"/>
    </location>
</feature>
<dbReference type="Gene3D" id="3.40.462.20">
    <property type="match status" value="1"/>
</dbReference>
<name>A0A0C9UQD7_SPHS4</name>
<gene>
    <name evidence="7" type="ORF">M422DRAFT_190781</name>
</gene>
<evidence type="ECO:0000256" key="1">
    <source>
        <dbReference type="ARBA" id="ARBA00001974"/>
    </source>
</evidence>
<protein>
    <recommendedName>
        <fullName evidence="6">FAD-binding PCMH-type domain-containing protein</fullName>
    </recommendedName>
</protein>
<dbReference type="Pfam" id="PF08031">
    <property type="entry name" value="BBE"/>
    <property type="match status" value="1"/>
</dbReference>
<dbReference type="InterPro" id="IPR016169">
    <property type="entry name" value="FAD-bd_PCMH_sub2"/>
</dbReference>
<dbReference type="InterPro" id="IPR012951">
    <property type="entry name" value="BBE"/>
</dbReference>
<evidence type="ECO:0000313" key="7">
    <source>
        <dbReference type="EMBL" id="KIJ27626.1"/>
    </source>
</evidence>